<keyword evidence="3" id="KW-1185">Reference proteome</keyword>
<organism evidence="2 3">
    <name type="scientific">Aspergillus vadensis (strain CBS 113365 / IMI 142717 / IBT 24658)</name>
    <dbReference type="NCBI Taxonomy" id="1448311"/>
    <lineage>
        <taxon>Eukaryota</taxon>
        <taxon>Fungi</taxon>
        <taxon>Dikarya</taxon>
        <taxon>Ascomycota</taxon>
        <taxon>Pezizomycotina</taxon>
        <taxon>Eurotiomycetes</taxon>
        <taxon>Eurotiomycetidae</taxon>
        <taxon>Eurotiales</taxon>
        <taxon>Aspergillaceae</taxon>
        <taxon>Aspergillus</taxon>
        <taxon>Aspergillus subgen. Circumdati</taxon>
    </lineage>
</organism>
<dbReference type="EMBL" id="KZ821621">
    <property type="protein sequence ID" value="PYH70341.1"/>
    <property type="molecule type" value="Genomic_DNA"/>
</dbReference>
<dbReference type="Proteomes" id="UP000248405">
    <property type="component" value="Unassembled WGS sequence"/>
</dbReference>
<evidence type="ECO:0000259" key="1">
    <source>
        <dbReference type="Pfam" id="PF14420"/>
    </source>
</evidence>
<gene>
    <name evidence="2" type="ORF">BO88DRAFT_480595</name>
</gene>
<protein>
    <recommendedName>
        <fullName evidence="1">Clr5 domain-containing protein</fullName>
    </recommendedName>
</protein>
<accession>A0A319BE00</accession>
<evidence type="ECO:0000313" key="2">
    <source>
        <dbReference type="EMBL" id="PYH70341.1"/>
    </source>
</evidence>
<reference evidence="2" key="1">
    <citation type="submission" date="2016-12" db="EMBL/GenBank/DDBJ databases">
        <title>The genomes of Aspergillus section Nigri reveals drivers in fungal speciation.</title>
        <authorList>
            <consortium name="DOE Joint Genome Institute"/>
            <person name="Vesth T.C."/>
            <person name="Nybo J."/>
            <person name="Theobald S."/>
            <person name="Brandl J."/>
            <person name="Frisvad J.C."/>
            <person name="Nielsen K.F."/>
            <person name="Lyhne E.K."/>
            <person name="Kogle M.E."/>
            <person name="Kuo A."/>
            <person name="Riley R."/>
            <person name="Clum A."/>
            <person name="Nolan M."/>
            <person name="Lipzen A."/>
            <person name="Salamov A."/>
            <person name="Henrissat B."/>
            <person name="Wiebenga A."/>
            <person name="De Vries R.P."/>
            <person name="Grigoriev I.V."/>
            <person name="Mortensen U.H."/>
            <person name="Andersen M.R."/>
            <person name="Baker S.E."/>
        </authorList>
    </citation>
    <scope>NUCLEOTIDE SEQUENCE [LARGE SCALE GENOMIC DNA]</scope>
    <source>
        <strain evidence="2">CBS 113365</strain>
    </source>
</reference>
<proteinExistence type="predicted"/>
<dbReference type="InterPro" id="IPR025676">
    <property type="entry name" value="Clr5_dom"/>
</dbReference>
<name>A0A319BE00_ASPVC</name>
<sequence>MPSFIDLEPYKADIISLFHQDCSTARIISIVEARYHVQVSKYIIKTRLSGWGVSKHDYTATTDSSLHSRIKELFFERCLSDAEILYTIQAEEYTLLFAYIHNKYLIILRYRLYNIYYIIAPEAIQ</sequence>
<evidence type="ECO:0000313" key="3">
    <source>
        <dbReference type="Proteomes" id="UP000248405"/>
    </source>
</evidence>
<feature type="domain" description="Clr5" evidence="1">
    <location>
        <begin position="6"/>
        <end position="55"/>
    </location>
</feature>
<dbReference type="OrthoDB" id="5392716at2759"/>
<dbReference type="Pfam" id="PF14420">
    <property type="entry name" value="Clr5"/>
    <property type="match status" value="1"/>
</dbReference>
<dbReference type="GeneID" id="37216746"/>
<dbReference type="AlphaFoldDB" id="A0A319BE00"/>
<dbReference type="RefSeq" id="XP_025564135.1">
    <property type="nucleotide sequence ID" value="XM_025712154.1"/>
</dbReference>